<dbReference type="SMART" id="SM00053">
    <property type="entry name" value="DYNc"/>
    <property type="match status" value="1"/>
</dbReference>
<dbReference type="CDD" id="cd08771">
    <property type="entry name" value="DLP_1"/>
    <property type="match status" value="1"/>
</dbReference>
<dbReference type="PANTHER" id="PTHR11566">
    <property type="entry name" value="DYNAMIN"/>
    <property type="match status" value="1"/>
</dbReference>
<sequence length="876" mass="98602">MSPASRSSSVHHLINQPSSGTTIPDADTEMADISHQPERRRSTASNISRNAGIHVRGTPASHHAEAPSAVDSIEILGSGVKELVHAIDSLVDLGITSQDLPLPQIVVVGDQSAGKSSLIEAISEIKVPRSSGTCTRCPLQIRIKSSDKPDAAWTCRVSLHKKYDYYGDMPPDPSAGKVPMHPWVENRTRTITDFKTVHHKEKLEHVLQQAQLATLNPGQHPLQFANARNGQDARRQVEFSPNVIVLEISAPGLPNLSFIDLPGVINQTEDGSMPYLVKLVKNLVKDYVRPQESLVLLACSMESDMANSSAAKLVRGMGADRRCIGVLTKPDRMPQGDPLELWKAVLNGDKFTVSHGYYVTKQPSQPDLNRLIDHAEARDSERLFFESQDPWATYLSDFKDRFGTSKLQEALSQKLTEQIRASLPAIRTQVQQKIEDIEGKLKYLPEPPTANAQSIVLGALTDFASIMQRHVEGSHPHHELRLTWRQHCQTFKEAITSLRPTLIRKTDAEVAAAARVPRPQRKFNGTPTKREHADAVMIESDSEQERSVAPEPSPSKRPRIMTSAGASGPQTPRAPQKRCPVKASDLAARFKLEDIRKALDDFSASDIGEVDPKAVDFLILKTFEQWDAPMKKFLDDTETVLRVNIRRALDDVFCKWKTTDLYKESSRIIDRFLTNHMENQRKEIAERALRLERFKPITWNSETMEVNRMEELEVFQHARYEARANAYLDEQDARTGKATSLQERHRRIMTDQVRKEVGPDPYQREVEVMAKVRAYYNIASMRFVDHICQSLQVELIESFRTDIREELMLGLQVKEDHGDAQAHCVRLLVEDPAREVHRQALKKEREKLVAAQGVIDSLDLKYRQVDGVNGLSNGMV</sequence>
<dbReference type="Proteomes" id="UP001172684">
    <property type="component" value="Unassembled WGS sequence"/>
</dbReference>
<dbReference type="EMBL" id="JAPDRL010000013">
    <property type="protein sequence ID" value="KAJ9667410.1"/>
    <property type="molecule type" value="Genomic_DNA"/>
</dbReference>
<dbReference type="InterPro" id="IPR022812">
    <property type="entry name" value="Dynamin"/>
</dbReference>
<feature type="region of interest" description="Disordered" evidence="3">
    <location>
        <begin position="510"/>
        <end position="580"/>
    </location>
</feature>
<dbReference type="InterPro" id="IPR020850">
    <property type="entry name" value="GED_dom"/>
</dbReference>
<evidence type="ECO:0008006" key="8">
    <source>
        <dbReference type="Google" id="ProtNLM"/>
    </source>
</evidence>
<dbReference type="Pfam" id="PF01031">
    <property type="entry name" value="Dynamin_M"/>
    <property type="match status" value="1"/>
</dbReference>
<gene>
    <name evidence="6" type="ORF">H2201_002611</name>
</gene>
<feature type="region of interest" description="Disordered" evidence="3">
    <location>
        <begin position="1"/>
        <end position="26"/>
    </location>
</feature>
<dbReference type="PROSITE" id="PS51718">
    <property type="entry name" value="G_DYNAMIN_2"/>
    <property type="match status" value="1"/>
</dbReference>
<dbReference type="InterPro" id="IPR045063">
    <property type="entry name" value="Dynamin_N"/>
</dbReference>
<evidence type="ECO:0000256" key="1">
    <source>
        <dbReference type="ARBA" id="ARBA00022741"/>
    </source>
</evidence>
<dbReference type="PANTHER" id="PTHR11566:SF131">
    <property type="entry name" value="GTPASE, PUTATIVE (AFU_ORTHOLOGUE AFUA_6G07630)-RELATED"/>
    <property type="match status" value="1"/>
</dbReference>
<dbReference type="Gene3D" id="3.40.50.300">
    <property type="entry name" value="P-loop containing nucleotide triphosphate hydrolases"/>
    <property type="match status" value="1"/>
</dbReference>
<organism evidence="6 7">
    <name type="scientific">Coniosporium apollinis</name>
    <dbReference type="NCBI Taxonomy" id="61459"/>
    <lineage>
        <taxon>Eukaryota</taxon>
        <taxon>Fungi</taxon>
        <taxon>Dikarya</taxon>
        <taxon>Ascomycota</taxon>
        <taxon>Pezizomycotina</taxon>
        <taxon>Dothideomycetes</taxon>
        <taxon>Dothideomycetes incertae sedis</taxon>
        <taxon>Coniosporium</taxon>
    </lineage>
</organism>
<evidence type="ECO:0000259" key="5">
    <source>
        <dbReference type="PROSITE" id="PS51718"/>
    </source>
</evidence>
<comment type="caution">
    <text evidence="6">The sequence shown here is derived from an EMBL/GenBank/DDBJ whole genome shotgun (WGS) entry which is preliminary data.</text>
</comment>
<keyword evidence="7" id="KW-1185">Reference proteome</keyword>
<protein>
    <recommendedName>
        <fullName evidence="8">GED domain-containing protein</fullName>
    </recommendedName>
</protein>
<dbReference type="InterPro" id="IPR000375">
    <property type="entry name" value="Dynamin_stalk"/>
</dbReference>
<dbReference type="Pfam" id="PF02212">
    <property type="entry name" value="GED"/>
    <property type="match status" value="1"/>
</dbReference>
<keyword evidence="2" id="KW-0342">GTP-binding</keyword>
<dbReference type="Pfam" id="PF00350">
    <property type="entry name" value="Dynamin_N"/>
    <property type="match status" value="1"/>
</dbReference>
<dbReference type="InterPro" id="IPR030381">
    <property type="entry name" value="G_DYNAMIN_dom"/>
</dbReference>
<evidence type="ECO:0000313" key="6">
    <source>
        <dbReference type="EMBL" id="KAJ9667410.1"/>
    </source>
</evidence>
<evidence type="ECO:0000259" key="4">
    <source>
        <dbReference type="PROSITE" id="PS51388"/>
    </source>
</evidence>
<accession>A0ABQ9NYF4</accession>
<feature type="compositionally biased region" description="Polar residues" evidence="3">
    <location>
        <begin position="1"/>
        <end position="22"/>
    </location>
</feature>
<evidence type="ECO:0000256" key="2">
    <source>
        <dbReference type="ARBA" id="ARBA00023134"/>
    </source>
</evidence>
<proteinExistence type="predicted"/>
<keyword evidence="1" id="KW-0547">Nucleotide-binding</keyword>
<dbReference type="Gene3D" id="1.20.120.1240">
    <property type="entry name" value="Dynamin, middle domain"/>
    <property type="match status" value="1"/>
</dbReference>
<dbReference type="SUPFAM" id="SSF52540">
    <property type="entry name" value="P-loop containing nucleoside triphosphate hydrolases"/>
    <property type="match status" value="1"/>
</dbReference>
<dbReference type="InterPro" id="IPR027417">
    <property type="entry name" value="P-loop_NTPase"/>
</dbReference>
<dbReference type="InterPro" id="IPR001401">
    <property type="entry name" value="Dynamin_GTPase"/>
</dbReference>
<feature type="domain" description="Dynamin-type G" evidence="5">
    <location>
        <begin position="99"/>
        <end position="424"/>
    </location>
</feature>
<evidence type="ECO:0000313" key="7">
    <source>
        <dbReference type="Proteomes" id="UP001172684"/>
    </source>
</evidence>
<feature type="domain" description="GED" evidence="4">
    <location>
        <begin position="765"/>
        <end position="863"/>
    </location>
</feature>
<evidence type="ECO:0000256" key="3">
    <source>
        <dbReference type="SAM" id="MobiDB-lite"/>
    </source>
</evidence>
<dbReference type="InterPro" id="IPR003130">
    <property type="entry name" value="GED"/>
</dbReference>
<reference evidence="6" key="1">
    <citation type="submission" date="2022-10" db="EMBL/GenBank/DDBJ databases">
        <title>Culturing micro-colonial fungi from biological soil crusts in the Mojave desert and describing Neophaeococcomyces mojavensis, and introducing the new genera and species Taxawa tesnikishii.</title>
        <authorList>
            <person name="Kurbessoian T."/>
            <person name="Stajich J.E."/>
        </authorList>
    </citation>
    <scope>NUCLEOTIDE SEQUENCE</scope>
    <source>
        <strain evidence="6">TK_1</strain>
    </source>
</reference>
<dbReference type="PROSITE" id="PS51388">
    <property type="entry name" value="GED"/>
    <property type="match status" value="1"/>
</dbReference>
<name>A0ABQ9NYF4_9PEZI</name>
<dbReference type="PRINTS" id="PR00195">
    <property type="entry name" value="DYNAMIN"/>
</dbReference>